<evidence type="ECO:0000259" key="2">
    <source>
        <dbReference type="Pfam" id="PF25597"/>
    </source>
</evidence>
<evidence type="ECO:0000256" key="1">
    <source>
        <dbReference type="SAM" id="MobiDB-lite"/>
    </source>
</evidence>
<protein>
    <submittedName>
        <fullName evidence="3">Gag-Pol polyprotein</fullName>
    </submittedName>
</protein>
<comment type="caution">
    <text evidence="3">The sequence shown here is derived from an EMBL/GenBank/DDBJ whole genome shotgun (WGS) entry which is preliminary data.</text>
</comment>
<evidence type="ECO:0000313" key="3">
    <source>
        <dbReference type="EMBL" id="GEU43583.1"/>
    </source>
</evidence>
<dbReference type="InterPro" id="IPR057670">
    <property type="entry name" value="SH3_retrovirus"/>
</dbReference>
<accession>A0A6L2K2N3</accession>
<dbReference type="Pfam" id="PF25597">
    <property type="entry name" value="SH3_retrovirus"/>
    <property type="match status" value="1"/>
</dbReference>
<organism evidence="3">
    <name type="scientific">Tanacetum cinerariifolium</name>
    <name type="common">Dalmatian daisy</name>
    <name type="synonym">Chrysanthemum cinerariifolium</name>
    <dbReference type="NCBI Taxonomy" id="118510"/>
    <lineage>
        <taxon>Eukaryota</taxon>
        <taxon>Viridiplantae</taxon>
        <taxon>Streptophyta</taxon>
        <taxon>Embryophyta</taxon>
        <taxon>Tracheophyta</taxon>
        <taxon>Spermatophyta</taxon>
        <taxon>Magnoliopsida</taxon>
        <taxon>eudicotyledons</taxon>
        <taxon>Gunneridae</taxon>
        <taxon>Pentapetalae</taxon>
        <taxon>asterids</taxon>
        <taxon>campanulids</taxon>
        <taxon>Asterales</taxon>
        <taxon>Asteraceae</taxon>
        <taxon>Asteroideae</taxon>
        <taxon>Anthemideae</taxon>
        <taxon>Anthemidinae</taxon>
        <taxon>Tanacetum</taxon>
    </lineage>
</organism>
<gene>
    <name evidence="3" type="ORF">Tci_015561</name>
</gene>
<feature type="region of interest" description="Disordered" evidence="1">
    <location>
        <begin position="46"/>
        <end position="65"/>
    </location>
</feature>
<sequence>MKEKGDPCILMGYSTQSKGYKVYNKRTRLIVESIHINLDEIKELPKASDYDDSGPSPPRQNLSSERTDMTFEHNSSSLRIHNHNNEPSSLTLDPNVSPLADINAPSLQELEFQFNPLFKEYFTAGNQNLEMCMFALTVSTAEPKNIKEAMADSAWIKAMQDEIHQFDRIQVWELVNKPFGKKVIKLKWLWKNKKDEDQIVIRNKA</sequence>
<dbReference type="AlphaFoldDB" id="A0A6L2K2N3"/>
<feature type="domain" description="Retroviral polymerase SH3-like" evidence="2">
    <location>
        <begin position="3"/>
        <end position="49"/>
    </location>
</feature>
<proteinExistence type="predicted"/>
<dbReference type="EMBL" id="BKCJ010001729">
    <property type="protein sequence ID" value="GEU43583.1"/>
    <property type="molecule type" value="Genomic_DNA"/>
</dbReference>
<name>A0A6L2K2N3_TANCI</name>
<reference evidence="3" key="1">
    <citation type="journal article" date="2019" name="Sci. Rep.">
        <title>Draft genome of Tanacetum cinerariifolium, the natural source of mosquito coil.</title>
        <authorList>
            <person name="Yamashiro T."/>
            <person name="Shiraishi A."/>
            <person name="Satake H."/>
            <person name="Nakayama K."/>
        </authorList>
    </citation>
    <scope>NUCLEOTIDE SEQUENCE</scope>
</reference>